<dbReference type="EMBL" id="JBHUEN010000003">
    <property type="protein sequence ID" value="MFD1880244.1"/>
    <property type="molecule type" value="Genomic_DNA"/>
</dbReference>
<dbReference type="InterPro" id="IPR016181">
    <property type="entry name" value="Acyl_CoA_acyltransferase"/>
</dbReference>
<dbReference type="Pfam" id="PF00583">
    <property type="entry name" value="Acetyltransf_1"/>
    <property type="match status" value="1"/>
</dbReference>
<keyword evidence="2" id="KW-0012">Acyltransferase</keyword>
<keyword evidence="2" id="KW-0808">Transferase</keyword>
<feature type="domain" description="N-acetyltransferase" evidence="1">
    <location>
        <begin position="2"/>
        <end position="154"/>
    </location>
</feature>
<dbReference type="InterPro" id="IPR052777">
    <property type="entry name" value="Acetyltransferase_Enz"/>
</dbReference>
<evidence type="ECO:0000313" key="3">
    <source>
        <dbReference type="Proteomes" id="UP001597213"/>
    </source>
</evidence>
<dbReference type="EC" id="2.3.-.-" evidence="2"/>
<gene>
    <name evidence="2" type="ORF">ACFSCT_00755</name>
</gene>
<dbReference type="PANTHER" id="PTHR43305">
    <property type="entry name" value="FAMILY N-ACETYLTRANSFERASE, PUTATIVE (AFU_ORTHOLOGUE AFUA_2G01380)-RELATED"/>
    <property type="match status" value="1"/>
</dbReference>
<dbReference type="RefSeq" id="WP_379139387.1">
    <property type="nucleotide sequence ID" value="NZ_JBHUEN010000003.1"/>
</dbReference>
<dbReference type="Proteomes" id="UP001597213">
    <property type="component" value="Unassembled WGS sequence"/>
</dbReference>
<evidence type="ECO:0000313" key="2">
    <source>
        <dbReference type="EMBL" id="MFD1880244.1"/>
    </source>
</evidence>
<comment type="caution">
    <text evidence="2">The sequence shown here is derived from an EMBL/GenBank/DDBJ whole genome shotgun (WGS) entry which is preliminary data.</text>
</comment>
<reference evidence="3" key="1">
    <citation type="journal article" date="2019" name="Int. J. Syst. Evol. Microbiol.">
        <title>The Global Catalogue of Microorganisms (GCM) 10K type strain sequencing project: providing services to taxonomists for standard genome sequencing and annotation.</title>
        <authorList>
            <consortium name="The Broad Institute Genomics Platform"/>
            <consortium name="The Broad Institute Genome Sequencing Center for Infectious Disease"/>
            <person name="Wu L."/>
            <person name="Ma J."/>
        </authorList>
    </citation>
    <scope>NUCLEOTIDE SEQUENCE [LARGE SCALE GENOMIC DNA]</scope>
    <source>
        <strain evidence="3">CCUG 56029</strain>
    </source>
</reference>
<name>A0ABW4R2T0_9RHOB</name>
<accession>A0ABW4R2T0</accession>
<dbReference type="PANTHER" id="PTHR43305:SF1">
    <property type="entry name" value="FAMILY N-ACETYLTRANSFERASE, PUTATIVE (AFU_ORTHOLOGUE AFUA_2G01380)-RELATED"/>
    <property type="match status" value="1"/>
</dbReference>
<dbReference type="Gene3D" id="3.40.630.30">
    <property type="match status" value="1"/>
</dbReference>
<proteinExistence type="predicted"/>
<dbReference type="InterPro" id="IPR000182">
    <property type="entry name" value="GNAT_dom"/>
</dbReference>
<keyword evidence="3" id="KW-1185">Reference proteome</keyword>
<dbReference type="CDD" id="cd04301">
    <property type="entry name" value="NAT_SF"/>
    <property type="match status" value="1"/>
</dbReference>
<dbReference type="GO" id="GO:0016746">
    <property type="term" value="F:acyltransferase activity"/>
    <property type="evidence" value="ECO:0007669"/>
    <property type="project" value="UniProtKB-KW"/>
</dbReference>
<protein>
    <submittedName>
        <fullName evidence="2">GNAT family N-acetyltransferase</fullName>
        <ecNumber evidence="2">2.3.-.-</ecNumber>
    </submittedName>
</protein>
<dbReference type="PROSITE" id="PS51186">
    <property type="entry name" value="GNAT"/>
    <property type="match status" value="1"/>
</dbReference>
<evidence type="ECO:0000259" key="1">
    <source>
        <dbReference type="PROSITE" id="PS51186"/>
    </source>
</evidence>
<dbReference type="SUPFAM" id="SSF55729">
    <property type="entry name" value="Acyl-CoA N-acyltransferases (Nat)"/>
    <property type="match status" value="1"/>
</dbReference>
<sequence>MTVIAKAAARDMPQVRALFREYVEALGVDLEFQAFEQELAGLPGRYAPPAGAILLARRGDELLGCVAMRPLDAPGEVEMKRMYLRPAGRGRGLGRQLAQAIVGQARAAGYRRMRLDTLDRLAPALRIYRAMGFVETPPYYHSPLPGTVYLSLEL</sequence>
<organism evidence="2 3">
    <name type="scientific">Paracoccus pacificus</name>
    <dbReference type="NCBI Taxonomy" id="1463598"/>
    <lineage>
        <taxon>Bacteria</taxon>
        <taxon>Pseudomonadati</taxon>
        <taxon>Pseudomonadota</taxon>
        <taxon>Alphaproteobacteria</taxon>
        <taxon>Rhodobacterales</taxon>
        <taxon>Paracoccaceae</taxon>
        <taxon>Paracoccus</taxon>
    </lineage>
</organism>